<dbReference type="InParanoid" id="E4ZZP6"/>
<dbReference type="Proteomes" id="UP000002668">
    <property type="component" value="Genome"/>
</dbReference>
<dbReference type="HOGENOM" id="CLU_2886248_0_0_1"/>
<sequence>MLMFRVGPKRHHLLVTHFEPLDCLIVCCKFFLNLVIYFQELAYWSASPASIEPNFPSLRTVKR</sequence>
<accession>E4ZZP6</accession>
<gene>
    <name evidence="1" type="ORF">LEMA_uP102930.1</name>
</gene>
<dbReference type="AlphaFoldDB" id="E4ZZP6"/>
<evidence type="ECO:0000313" key="2">
    <source>
        <dbReference type="Proteomes" id="UP000002668"/>
    </source>
</evidence>
<protein>
    <submittedName>
        <fullName evidence="1">Predicted protein</fullName>
    </submittedName>
</protein>
<name>E4ZZP6_LEPMJ</name>
<proteinExistence type="predicted"/>
<dbReference type="VEuPathDB" id="FungiDB:LEMA_uP102930.1"/>
<evidence type="ECO:0000313" key="1">
    <source>
        <dbReference type="EMBL" id="CBX97162.1"/>
    </source>
</evidence>
<organism evidence="2">
    <name type="scientific">Leptosphaeria maculans (strain JN3 / isolate v23.1.3 / race Av1-4-5-6-7-8)</name>
    <name type="common">Blackleg fungus</name>
    <name type="synonym">Phoma lingam</name>
    <dbReference type="NCBI Taxonomy" id="985895"/>
    <lineage>
        <taxon>Eukaryota</taxon>
        <taxon>Fungi</taxon>
        <taxon>Dikarya</taxon>
        <taxon>Ascomycota</taxon>
        <taxon>Pezizomycotina</taxon>
        <taxon>Dothideomycetes</taxon>
        <taxon>Pleosporomycetidae</taxon>
        <taxon>Pleosporales</taxon>
        <taxon>Pleosporineae</taxon>
        <taxon>Leptosphaeriaceae</taxon>
        <taxon>Plenodomus</taxon>
        <taxon>Plenodomus lingam/Leptosphaeria maculans species complex</taxon>
    </lineage>
</organism>
<keyword evidence="2" id="KW-1185">Reference proteome</keyword>
<dbReference type="EMBL" id="FP929130">
    <property type="protein sequence ID" value="CBX97162.1"/>
    <property type="molecule type" value="Genomic_DNA"/>
</dbReference>
<reference evidence="2" key="1">
    <citation type="journal article" date="2011" name="Nat. Commun.">
        <title>Effector diversification within compartments of the Leptosphaeria maculans genome affected by Repeat-Induced Point mutations.</title>
        <authorList>
            <person name="Rouxel T."/>
            <person name="Grandaubert J."/>
            <person name="Hane J.K."/>
            <person name="Hoede C."/>
            <person name="van de Wouw A.P."/>
            <person name="Couloux A."/>
            <person name="Dominguez V."/>
            <person name="Anthouard V."/>
            <person name="Bally P."/>
            <person name="Bourras S."/>
            <person name="Cozijnsen A.J."/>
            <person name="Ciuffetti L.M."/>
            <person name="Degrave A."/>
            <person name="Dilmaghani A."/>
            <person name="Duret L."/>
            <person name="Fudal I."/>
            <person name="Goodwin S.B."/>
            <person name="Gout L."/>
            <person name="Glaser N."/>
            <person name="Linglin J."/>
            <person name="Kema G.H.J."/>
            <person name="Lapalu N."/>
            <person name="Lawrence C.B."/>
            <person name="May K."/>
            <person name="Meyer M."/>
            <person name="Ollivier B."/>
            <person name="Poulain J."/>
            <person name="Schoch C.L."/>
            <person name="Simon A."/>
            <person name="Spatafora J.W."/>
            <person name="Stachowiak A."/>
            <person name="Turgeon B.G."/>
            <person name="Tyler B.M."/>
            <person name="Vincent D."/>
            <person name="Weissenbach J."/>
            <person name="Amselem J."/>
            <person name="Quesneville H."/>
            <person name="Oliver R.P."/>
            <person name="Wincker P."/>
            <person name="Balesdent M.-H."/>
            <person name="Howlett B.J."/>
        </authorList>
    </citation>
    <scope>NUCLEOTIDE SEQUENCE [LARGE SCALE GENOMIC DNA]</scope>
    <source>
        <strain evidence="2">JN3 / isolate v23.1.3 / race Av1-4-5-6-7-8</strain>
    </source>
</reference>